<proteinExistence type="predicted"/>
<dbReference type="SUPFAM" id="SSF53474">
    <property type="entry name" value="alpha/beta-Hydrolases"/>
    <property type="match status" value="1"/>
</dbReference>
<name>A0A9D1DBU6_9FIRM</name>
<evidence type="ECO:0000259" key="2">
    <source>
        <dbReference type="Pfam" id="PF12146"/>
    </source>
</evidence>
<dbReference type="EMBL" id="DVHB01000080">
    <property type="protein sequence ID" value="HIR39674.1"/>
    <property type="molecule type" value="Genomic_DNA"/>
</dbReference>
<dbReference type="PANTHER" id="PTHR43689:SF8">
    <property type="entry name" value="ALPHA_BETA-HYDROLASES SUPERFAMILY PROTEIN"/>
    <property type="match status" value="1"/>
</dbReference>
<keyword evidence="1" id="KW-1133">Transmembrane helix</keyword>
<dbReference type="Proteomes" id="UP000824179">
    <property type="component" value="Unassembled WGS sequence"/>
</dbReference>
<dbReference type="Gene3D" id="3.40.50.1820">
    <property type="entry name" value="alpha/beta hydrolase"/>
    <property type="match status" value="1"/>
</dbReference>
<keyword evidence="3" id="KW-0378">Hydrolase</keyword>
<keyword evidence="1" id="KW-0472">Membrane</keyword>
<dbReference type="AlphaFoldDB" id="A0A9D1DBU6"/>
<comment type="caution">
    <text evidence="3">The sequence shown here is derived from an EMBL/GenBank/DDBJ whole genome shotgun (WGS) entry which is preliminary data.</text>
</comment>
<reference evidence="3" key="1">
    <citation type="submission" date="2020-10" db="EMBL/GenBank/DDBJ databases">
        <authorList>
            <person name="Gilroy R."/>
        </authorList>
    </citation>
    <scope>NUCLEOTIDE SEQUENCE</scope>
    <source>
        <strain evidence="3">ChiW25-3613</strain>
    </source>
</reference>
<organism evidence="3 4">
    <name type="scientific">Candidatus Coproplasma stercoripullorum</name>
    <dbReference type="NCBI Taxonomy" id="2840751"/>
    <lineage>
        <taxon>Bacteria</taxon>
        <taxon>Bacillati</taxon>
        <taxon>Bacillota</taxon>
        <taxon>Clostridia</taxon>
        <taxon>Eubacteriales</taxon>
        <taxon>Candidatus Coproplasma</taxon>
    </lineage>
</organism>
<feature type="domain" description="Serine aminopeptidase S33" evidence="2">
    <location>
        <begin position="82"/>
        <end position="210"/>
    </location>
</feature>
<dbReference type="PANTHER" id="PTHR43689">
    <property type="entry name" value="HYDROLASE"/>
    <property type="match status" value="1"/>
</dbReference>
<evidence type="ECO:0000313" key="4">
    <source>
        <dbReference type="Proteomes" id="UP000824179"/>
    </source>
</evidence>
<evidence type="ECO:0000256" key="1">
    <source>
        <dbReference type="SAM" id="Phobius"/>
    </source>
</evidence>
<gene>
    <name evidence="3" type="ORF">IAB90_04745</name>
</gene>
<sequence>MPIYLIIIFIEFGALFAVFVALTALAFYAQNKAFGGRFDKNKDLRYFSAEDFSLSAVPVKTYDKKTLLRGYLYSRADVSSAGALVIFSHGMGPGHCAYTTEIAYFCDHGFAVLAFDCAGCGLSDGGSMRGMEASTRALIAAVKFARSDNRLKNFKIYIVGHSMGAYSALCAAPYVMPDGIVAFSAPERPSYMVRHGAAPVIGKTLAKILRPFVCMAAHMFFGKYADLSASRQVALSGVPALIFHGDEDEMVPLACSAYSASDSPNVKTVLCRGKGHNPYNTFAAEKLLRELAAAVGRANEMDRDEKEKFFSSIDYAAVCEEDETVMGEALSFISAD</sequence>
<protein>
    <submittedName>
        <fullName evidence="3">Alpha/beta fold hydrolase</fullName>
    </submittedName>
</protein>
<dbReference type="Pfam" id="PF12146">
    <property type="entry name" value="Hydrolase_4"/>
    <property type="match status" value="1"/>
</dbReference>
<reference evidence="3" key="2">
    <citation type="journal article" date="2021" name="PeerJ">
        <title>Extensive microbial diversity within the chicken gut microbiome revealed by metagenomics and culture.</title>
        <authorList>
            <person name="Gilroy R."/>
            <person name="Ravi A."/>
            <person name="Getino M."/>
            <person name="Pursley I."/>
            <person name="Horton D.L."/>
            <person name="Alikhan N.F."/>
            <person name="Baker D."/>
            <person name="Gharbi K."/>
            <person name="Hall N."/>
            <person name="Watson M."/>
            <person name="Adriaenssens E.M."/>
            <person name="Foster-Nyarko E."/>
            <person name="Jarju S."/>
            <person name="Secka A."/>
            <person name="Antonio M."/>
            <person name="Oren A."/>
            <person name="Chaudhuri R.R."/>
            <person name="La Ragione R."/>
            <person name="Hildebrand F."/>
            <person name="Pallen M.J."/>
        </authorList>
    </citation>
    <scope>NUCLEOTIDE SEQUENCE</scope>
    <source>
        <strain evidence="3">ChiW25-3613</strain>
    </source>
</reference>
<feature type="transmembrane region" description="Helical" evidence="1">
    <location>
        <begin position="6"/>
        <end position="28"/>
    </location>
</feature>
<evidence type="ECO:0000313" key="3">
    <source>
        <dbReference type="EMBL" id="HIR39674.1"/>
    </source>
</evidence>
<keyword evidence="1" id="KW-0812">Transmembrane</keyword>
<accession>A0A9D1DBU6</accession>
<dbReference type="InterPro" id="IPR022742">
    <property type="entry name" value="Hydrolase_4"/>
</dbReference>
<dbReference type="InterPro" id="IPR029058">
    <property type="entry name" value="AB_hydrolase_fold"/>
</dbReference>
<dbReference type="GO" id="GO:0016787">
    <property type="term" value="F:hydrolase activity"/>
    <property type="evidence" value="ECO:0007669"/>
    <property type="project" value="UniProtKB-KW"/>
</dbReference>